<organism evidence="2 3">
    <name type="scientific">Lacipirellula parvula</name>
    <dbReference type="NCBI Taxonomy" id="2650471"/>
    <lineage>
        <taxon>Bacteria</taxon>
        <taxon>Pseudomonadati</taxon>
        <taxon>Planctomycetota</taxon>
        <taxon>Planctomycetia</taxon>
        <taxon>Pirellulales</taxon>
        <taxon>Lacipirellulaceae</taxon>
        <taxon>Lacipirellula</taxon>
    </lineage>
</organism>
<feature type="transmembrane region" description="Helical" evidence="1">
    <location>
        <begin position="71"/>
        <end position="89"/>
    </location>
</feature>
<keyword evidence="1" id="KW-0472">Membrane</keyword>
<dbReference type="AlphaFoldDB" id="A0A5K7XJ60"/>
<feature type="transmembrane region" description="Helical" evidence="1">
    <location>
        <begin position="146"/>
        <end position="172"/>
    </location>
</feature>
<keyword evidence="1" id="KW-1133">Transmembrane helix</keyword>
<dbReference type="KEGG" id="lpav:PLANPX_6170"/>
<evidence type="ECO:0000256" key="1">
    <source>
        <dbReference type="SAM" id="Phobius"/>
    </source>
</evidence>
<feature type="transmembrane region" description="Helical" evidence="1">
    <location>
        <begin position="101"/>
        <end position="126"/>
    </location>
</feature>
<name>A0A5K7XJ60_9BACT</name>
<proteinExistence type="predicted"/>
<dbReference type="RefSeq" id="WP_152101710.1">
    <property type="nucleotide sequence ID" value="NZ_AP021861.1"/>
</dbReference>
<keyword evidence="1" id="KW-0812">Transmembrane</keyword>
<dbReference type="Proteomes" id="UP000326837">
    <property type="component" value="Chromosome"/>
</dbReference>
<evidence type="ECO:0008006" key="4">
    <source>
        <dbReference type="Google" id="ProtNLM"/>
    </source>
</evidence>
<accession>A0A5K7XJ60</accession>
<protein>
    <recommendedName>
        <fullName evidence="4">Transmembrane protein</fullName>
    </recommendedName>
</protein>
<evidence type="ECO:0000313" key="2">
    <source>
        <dbReference type="EMBL" id="BBO36558.1"/>
    </source>
</evidence>
<gene>
    <name evidence="2" type="ORF">PLANPX_6170</name>
</gene>
<reference evidence="3" key="1">
    <citation type="submission" date="2019-10" db="EMBL/GenBank/DDBJ databases">
        <title>Lacipirellula parvula gen. nov., sp. nov., representing a lineage of planctomycetes widespread in freshwater anoxic habitats, and description of the family Lacipirellulaceae.</title>
        <authorList>
            <person name="Dedysh S.N."/>
            <person name="Kulichevskaya I.S."/>
            <person name="Beletsky A.V."/>
            <person name="Rakitin A.L."/>
            <person name="Mardanov A.V."/>
            <person name="Ivanova A.A."/>
            <person name="Saltykova V.X."/>
            <person name="Rijpstra W.I.C."/>
            <person name="Sinninghe Damste J.S."/>
            <person name="Ravin N.V."/>
        </authorList>
    </citation>
    <scope>NUCLEOTIDE SEQUENCE [LARGE SCALE GENOMIC DNA]</scope>
    <source>
        <strain evidence="3">PX69</strain>
    </source>
</reference>
<evidence type="ECO:0000313" key="3">
    <source>
        <dbReference type="Proteomes" id="UP000326837"/>
    </source>
</evidence>
<keyword evidence="3" id="KW-1185">Reference proteome</keyword>
<dbReference type="Pfam" id="PF20221">
    <property type="entry name" value="DUF6580"/>
    <property type="match status" value="1"/>
</dbReference>
<dbReference type="EMBL" id="AP021861">
    <property type="protein sequence ID" value="BBO36558.1"/>
    <property type="molecule type" value="Genomic_DNA"/>
</dbReference>
<sequence>MNRETRRDLLIFALLLAFGVVGRWAEPAWNFTPLAAVTALGAFYFRSWLPAILLPSTLLVVSDLMLPSHDAWQVQLSVHLMAIVPLMLGRAARNQEGWRRAAFWGMCGFVPATMFYLVTNFAVWASKSLYAPTVAGLMESYAKALPFYRTMLAGDVCYIALMTACLAAAHLLQPQGLEQPIERK</sequence>
<dbReference type="InterPro" id="IPR046487">
    <property type="entry name" value="DUF6580"/>
</dbReference>